<keyword evidence="8" id="KW-0407">Ion channel</keyword>
<evidence type="ECO:0000313" key="10">
    <source>
        <dbReference type="EMBL" id="VUZ53348.1"/>
    </source>
</evidence>
<dbReference type="EMBL" id="CABIJS010000555">
    <property type="protein sequence ID" value="VUZ53348.1"/>
    <property type="molecule type" value="Genomic_DNA"/>
</dbReference>
<dbReference type="PANTHER" id="PTHR10258">
    <property type="entry name" value="CALCIUM-ACTIVATED POTASSIUM CHANNEL SUBUNIT BETA"/>
    <property type="match status" value="1"/>
</dbReference>
<evidence type="ECO:0000256" key="3">
    <source>
        <dbReference type="ARBA" id="ARBA00022692"/>
    </source>
</evidence>
<evidence type="ECO:0000256" key="4">
    <source>
        <dbReference type="ARBA" id="ARBA00022989"/>
    </source>
</evidence>
<feature type="transmembrane region" description="Helical" evidence="9">
    <location>
        <begin position="193"/>
        <end position="214"/>
    </location>
</feature>
<evidence type="ECO:0000256" key="2">
    <source>
        <dbReference type="ARBA" id="ARBA00022448"/>
    </source>
</evidence>
<proteinExistence type="predicted"/>
<evidence type="ECO:0000256" key="8">
    <source>
        <dbReference type="ARBA" id="ARBA00023303"/>
    </source>
</evidence>
<name>A0A564Z356_HYMDI</name>
<dbReference type="PANTHER" id="PTHR10258:SF8">
    <property type="entry name" value="CALCIUM-ACTIVATED POTASSIUM CHANNEL BK ALPHA SUBUNIT DOMAIN-CONTAINING PROTEIN"/>
    <property type="match status" value="1"/>
</dbReference>
<keyword evidence="4 9" id="KW-1133">Transmembrane helix</keyword>
<dbReference type="GO" id="GO:0005513">
    <property type="term" value="P:detection of calcium ion"/>
    <property type="evidence" value="ECO:0007669"/>
    <property type="project" value="TreeGrafter"/>
</dbReference>
<dbReference type="GO" id="GO:0015459">
    <property type="term" value="F:potassium channel regulator activity"/>
    <property type="evidence" value="ECO:0007669"/>
    <property type="project" value="TreeGrafter"/>
</dbReference>
<keyword evidence="6 9" id="KW-0472">Membrane</keyword>
<evidence type="ECO:0000256" key="7">
    <source>
        <dbReference type="ARBA" id="ARBA00023180"/>
    </source>
</evidence>
<organism evidence="10 11">
    <name type="scientific">Hymenolepis diminuta</name>
    <name type="common">Rat tapeworm</name>
    <dbReference type="NCBI Taxonomy" id="6216"/>
    <lineage>
        <taxon>Eukaryota</taxon>
        <taxon>Metazoa</taxon>
        <taxon>Spiralia</taxon>
        <taxon>Lophotrochozoa</taxon>
        <taxon>Platyhelminthes</taxon>
        <taxon>Cestoda</taxon>
        <taxon>Eucestoda</taxon>
        <taxon>Cyclophyllidea</taxon>
        <taxon>Hymenolepididae</taxon>
        <taxon>Hymenolepis</taxon>
    </lineage>
</organism>
<keyword evidence="7" id="KW-0325">Glycoprotein</keyword>
<keyword evidence="2" id="KW-0813">Transport</keyword>
<evidence type="ECO:0000313" key="11">
    <source>
        <dbReference type="Proteomes" id="UP000321570"/>
    </source>
</evidence>
<dbReference type="GO" id="GO:0015269">
    <property type="term" value="F:calcium-activated potassium channel activity"/>
    <property type="evidence" value="ECO:0007669"/>
    <property type="project" value="InterPro"/>
</dbReference>
<keyword evidence="11" id="KW-1185">Reference proteome</keyword>
<reference evidence="10 11" key="1">
    <citation type="submission" date="2019-07" db="EMBL/GenBank/DDBJ databases">
        <authorList>
            <person name="Jastrzebski P J."/>
            <person name="Paukszto L."/>
            <person name="Jastrzebski P J."/>
        </authorList>
    </citation>
    <scope>NUCLEOTIDE SEQUENCE [LARGE SCALE GENOMIC DNA]</scope>
    <source>
        <strain evidence="10 11">WMS-il1</strain>
    </source>
</reference>
<feature type="transmembrane region" description="Helical" evidence="9">
    <location>
        <begin position="38"/>
        <end position="62"/>
    </location>
</feature>
<keyword evidence="5" id="KW-0406">Ion transport</keyword>
<gene>
    <name evidence="10" type="ORF">WMSIL1_LOCUS11904</name>
</gene>
<evidence type="ECO:0000256" key="9">
    <source>
        <dbReference type="SAM" id="Phobius"/>
    </source>
</evidence>
<dbReference type="AlphaFoldDB" id="A0A564Z356"/>
<keyword evidence="3 9" id="KW-0812">Transmembrane</keyword>
<dbReference type="GO" id="GO:0008076">
    <property type="term" value="C:voltage-gated potassium channel complex"/>
    <property type="evidence" value="ECO:0007669"/>
    <property type="project" value="TreeGrafter"/>
</dbReference>
<sequence>MLGRRRWQKNVILGRQTSSTPLSSQGVFKRRCRVAGRVAYIGGAIILTCAVILEGIFTRILLIPYLNEADFLPTNCVVHDSFYESRAGMQRCEGRCAKLVSAFPCLVVRVQYHRLTDNSWQTGHLFDQLLSYQKRNPYLCSIRPCSFRKESNSLMVWSFNWSLSHKHTFPCYLRENAVILNKVHNFSTTSHALLWPVFTAFCSLVLLILLWRLVGCNVWHEEDNFHNSIIVENTEII</sequence>
<dbReference type="Proteomes" id="UP000321570">
    <property type="component" value="Unassembled WGS sequence"/>
</dbReference>
<accession>A0A564Z356</accession>
<dbReference type="Pfam" id="PF03185">
    <property type="entry name" value="CaKB"/>
    <property type="match status" value="1"/>
</dbReference>
<evidence type="ECO:0000256" key="6">
    <source>
        <dbReference type="ARBA" id="ARBA00023136"/>
    </source>
</evidence>
<evidence type="ECO:0000256" key="1">
    <source>
        <dbReference type="ARBA" id="ARBA00004141"/>
    </source>
</evidence>
<protein>
    <submittedName>
        <fullName evidence="10">Uncharacterized protein</fullName>
    </submittedName>
</protein>
<dbReference type="InterPro" id="IPR003930">
    <property type="entry name" value="K_chnl_Ca-activ_BK_bsu"/>
</dbReference>
<evidence type="ECO:0000256" key="5">
    <source>
        <dbReference type="ARBA" id="ARBA00023065"/>
    </source>
</evidence>
<comment type="subcellular location">
    <subcellularLocation>
        <location evidence="1">Membrane</location>
        <topology evidence="1">Multi-pass membrane protein</topology>
    </subcellularLocation>
</comment>